<dbReference type="AlphaFoldDB" id="A0A367RV70"/>
<feature type="transmembrane region" description="Helical" evidence="1">
    <location>
        <begin position="50"/>
        <end position="75"/>
    </location>
</feature>
<dbReference type="EMBL" id="LXQD01000074">
    <property type="protein sequence ID" value="RCJ39564.1"/>
    <property type="molecule type" value="Genomic_DNA"/>
</dbReference>
<sequence length="198" mass="22496">MNENTNFFQEDIPSRHINILYKIKNCKVVKLVRYSSIFPEKAERYNTSPSLLFCVTVGPLLMTLDSGLIVGFAYLPRTSSVSLWIEQTEQALRGNIIPSAQEDPEMFPINCCDPNYGQPPICEIIGQQVVGIKIVKRENPSQKRLNRLPREGGLIFELESGFELILSNGLDGYSGTFHIIYRHEVSPHYPEILQEIPI</sequence>
<keyword evidence="3" id="KW-1185">Reference proteome</keyword>
<evidence type="ECO:0000313" key="2">
    <source>
        <dbReference type="EMBL" id="RCJ39564.1"/>
    </source>
</evidence>
<keyword evidence="1" id="KW-0812">Transmembrane</keyword>
<evidence type="ECO:0000313" key="3">
    <source>
        <dbReference type="Proteomes" id="UP000252107"/>
    </source>
</evidence>
<protein>
    <submittedName>
        <fullName evidence="2">Uncharacterized protein</fullName>
    </submittedName>
</protein>
<name>A0A367RV70_9NOSO</name>
<accession>A0A367RV70</accession>
<comment type="caution">
    <text evidence="2">The sequence shown here is derived from an EMBL/GenBank/DDBJ whole genome shotgun (WGS) entry which is preliminary data.</text>
</comment>
<gene>
    <name evidence="2" type="ORF">A6770_38870</name>
</gene>
<keyword evidence="1" id="KW-1133">Transmembrane helix</keyword>
<keyword evidence="1" id="KW-0472">Membrane</keyword>
<reference evidence="2" key="1">
    <citation type="submission" date="2016-04" db="EMBL/GenBank/DDBJ databases">
        <authorList>
            <person name="Tabuchi Yagui T.R."/>
        </authorList>
    </citation>
    <scope>NUCLEOTIDE SEQUENCE [LARGE SCALE GENOMIC DNA]</scope>
    <source>
        <strain evidence="2">NIES-26</strain>
    </source>
</reference>
<dbReference type="Proteomes" id="UP000252107">
    <property type="component" value="Unassembled WGS sequence"/>
</dbReference>
<proteinExistence type="predicted"/>
<organism evidence="2 3">
    <name type="scientific">Nostoc minutum NIES-26</name>
    <dbReference type="NCBI Taxonomy" id="1844469"/>
    <lineage>
        <taxon>Bacteria</taxon>
        <taxon>Bacillati</taxon>
        <taxon>Cyanobacteriota</taxon>
        <taxon>Cyanophyceae</taxon>
        <taxon>Nostocales</taxon>
        <taxon>Nostocaceae</taxon>
        <taxon>Nostoc</taxon>
    </lineage>
</organism>
<evidence type="ECO:0000256" key="1">
    <source>
        <dbReference type="SAM" id="Phobius"/>
    </source>
</evidence>